<dbReference type="InterPro" id="IPR043128">
    <property type="entry name" value="Rev_trsase/Diguanyl_cyclase"/>
</dbReference>
<dbReference type="Pfam" id="PF08495">
    <property type="entry name" value="FIST"/>
    <property type="match status" value="1"/>
</dbReference>
<accession>A0ABS1FFW0</accession>
<dbReference type="InterPro" id="IPR013702">
    <property type="entry name" value="FIST_domain_N"/>
</dbReference>
<sequence length="587" mass="63346">MRQRNLHFTDVATLSDALSSSDIREQGARARSILVQIFSAPTDRQWIETVAGEALRALPKAVVIGATTVGEVADGRTVVGTTTLALSFFDSTDLVPVAFACEPGEEHAAGSRIGRAAAGGGEPPAGLLLLATPLSLDAAQLLRGIADTAADVPVFGGGAGDYAVMGRSLVSLGTTCFERGAVAVLFFGSALAIERRTYLGWQPLSREMTVTGVEGTLVRTVDDGPAFDIYRRYLGIPDDRNFFLNGLEFPFLFQRDGQELARVPIAVEPGGALRFVADIGVGETFRLGYGNPSMIVAEARTIQDTMSRFAPEAVFLYTCGCRRFLMQEDADLETAPFQTIAPTAGFYTYGEFFGQGHGLHLLNSTMVAVGMREGPRIAQGAAVPPAAELPAEVADPYANKHSRVVSHLVHFIDAVTRDLEASNRELTRLSITDKLTQLSNRAMLDVTLDKEISRSNRHGETFSVILIDIDHFKQVNDRHGHNVGDAVIVHVAQVMKRMLRDCDTFGRWGGEEFLAILPNTPSDKAEQVAETMRKAVQESRVPVVDSKTVSLGVTSFRIGDTPALLVGRADKALYGAKIAGRNRVVRL</sequence>
<dbReference type="InterPro" id="IPR050469">
    <property type="entry name" value="Diguanylate_Cyclase"/>
</dbReference>
<keyword evidence="5" id="KW-1185">Reference proteome</keyword>
<dbReference type="CDD" id="cd01949">
    <property type="entry name" value="GGDEF"/>
    <property type="match status" value="1"/>
</dbReference>
<dbReference type="RefSeq" id="WP_200198977.1">
    <property type="nucleotide sequence ID" value="NZ_JAENHM010000084.1"/>
</dbReference>
<evidence type="ECO:0000313" key="4">
    <source>
        <dbReference type="EMBL" id="MBK1842326.1"/>
    </source>
</evidence>
<dbReference type="SMART" id="SM01204">
    <property type="entry name" value="FIST_C"/>
    <property type="match status" value="1"/>
</dbReference>
<dbReference type="NCBIfam" id="TIGR00254">
    <property type="entry name" value="GGDEF"/>
    <property type="match status" value="1"/>
</dbReference>
<name>A0ABS1FFW0_9PROT</name>
<dbReference type="InterPro" id="IPR029787">
    <property type="entry name" value="Nucleotide_cyclase"/>
</dbReference>
<reference evidence="5" key="1">
    <citation type="submission" date="2021-01" db="EMBL/GenBank/DDBJ databases">
        <title>Genome public.</title>
        <authorList>
            <person name="Liu C."/>
            <person name="Sun Q."/>
        </authorList>
    </citation>
    <scope>NUCLEOTIDE SEQUENCE [LARGE SCALE GENOMIC DNA]</scope>
    <source>
        <strain evidence="5">YIM B02556</strain>
    </source>
</reference>
<dbReference type="SMART" id="SM00897">
    <property type="entry name" value="FIST"/>
    <property type="match status" value="1"/>
</dbReference>
<dbReference type="PANTHER" id="PTHR45138">
    <property type="entry name" value="REGULATORY COMPONENTS OF SENSORY TRANSDUCTION SYSTEM"/>
    <property type="match status" value="1"/>
</dbReference>
<evidence type="ECO:0000313" key="5">
    <source>
        <dbReference type="Proteomes" id="UP000652760"/>
    </source>
</evidence>
<dbReference type="EMBL" id="JAENHM010000084">
    <property type="protein sequence ID" value="MBK1842326.1"/>
    <property type="molecule type" value="Genomic_DNA"/>
</dbReference>
<dbReference type="SMART" id="SM00267">
    <property type="entry name" value="GGDEF"/>
    <property type="match status" value="1"/>
</dbReference>
<comment type="caution">
    <text evidence="4">The sequence shown here is derived from an EMBL/GenBank/DDBJ whole genome shotgun (WGS) entry which is preliminary data.</text>
</comment>
<feature type="domain" description="GGDEF" evidence="3">
    <location>
        <begin position="460"/>
        <end position="587"/>
    </location>
</feature>
<dbReference type="Proteomes" id="UP000652760">
    <property type="component" value="Unassembled WGS sequence"/>
</dbReference>
<gene>
    <name evidence="4" type="ORF">JHL17_33520</name>
</gene>
<protein>
    <recommendedName>
        <fullName evidence="1">diguanylate cyclase</fullName>
        <ecNumber evidence="1">2.7.7.65</ecNumber>
    </recommendedName>
</protein>
<dbReference type="PROSITE" id="PS50887">
    <property type="entry name" value="GGDEF"/>
    <property type="match status" value="1"/>
</dbReference>
<comment type="catalytic activity">
    <reaction evidence="2">
        <text>2 GTP = 3',3'-c-di-GMP + 2 diphosphate</text>
        <dbReference type="Rhea" id="RHEA:24898"/>
        <dbReference type="ChEBI" id="CHEBI:33019"/>
        <dbReference type="ChEBI" id="CHEBI:37565"/>
        <dbReference type="ChEBI" id="CHEBI:58805"/>
        <dbReference type="EC" id="2.7.7.65"/>
    </reaction>
</comment>
<dbReference type="Pfam" id="PF10442">
    <property type="entry name" value="FIST_C"/>
    <property type="match status" value="1"/>
</dbReference>
<evidence type="ECO:0000256" key="2">
    <source>
        <dbReference type="ARBA" id="ARBA00034247"/>
    </source>
</evidence>
<dbReference type="InterPro" id="IPR000160">
    <property type="entry name" value="GGDEF_dom"/>
</dbReference>
<proteinExistence type="predicted"/>
<evidence type="ECO:0000259" key="3">
    <source>
        <dbReference type="PROSITE" id="PS50887"/>
    </source>
</evidence>
<organism evidence="4 5">
    <name type="scientific">Azospirillum endophyticum</name>
    <dbReference type="NCBI Taxonomy" id="2800326"/>
    <lineage>
        <taxon>Bacteria</taxon>
        <taxon>Pseudomonadati</taxon>
        <taxon>Pseudomonadota</taxon>
        <taxon>Alphaproteobacteria</taxon>
        <taxon>Rhodospirillales</taxon>
        <taxon>Azospirillaceae</taxon>
        <taxon>Azospirillum</taxon>
    </lineage>
</organism>
<evidence type="ECO:0000256" key="1">
    <source>
        <dbReference type="ARBA" id="ARBA00012528"/>
    </source>
</evidence>
<dbReference type="EC" id="2.7.7.65" evidence="1"/>
<dbReference type="InterPro" id="IPR019494">
    <property type="entry name" value="FIST_C"/>
</dbReference>
<dbReference type="Pfam" id="PF00990">
    <property type="entry name" value="GGDEF"/>
    <property type="match status" value="1"/>
</dbReference>
<dbReference type="Gene3D" id="3.30.70.270">
    <property type="match status" value="1"/>
</dbReference>
<dbReference type="SUPFAM" id="SSF55073">
    <property type="entry name" value="Nucleotide cyclase"/>
    <property type="match status" value="1"/>
</dbReference>
<dbReference type="PANTHER" id="PTHR45138:SF9">
    <property type="entry name" value="DIGUANYLATE CYCLASE DGCM-RELATED"/>
    <property type="match status" value="1"/>
</dbReference>